<proteinExistence type="predicted"/>
<dbReference type="OrthoDB" id="683133at2759"/>
<dbReference type="InParanoid" id="A0A6I9QFF4"/>
<protein>
    <submittedName>
        <fullName evidence="3">Uncharacterized protein LOC105034354</fullName>
    </submittedName>
</protein>
<sequence>MGLDDCYGVVRSQILSTEPLPSLNKAYALVSREEEEQSLVANRSSMTDAAAFIVKNSCNNKQISAKSGGQRTKCDNCGKLVHRKETCFELIGYPADWRSKGRSLKGHKNSDAIANNASSGPLSSSTETHESSPITGLTREQNDQLMSLLSISKSSIVNFVGPSHEEAHWNG</sequence>
<evidence type="ECO:0000256" key="1">
    <source>
        <dbReference type="SAM" id="MobiDB-lite"/>
    </source>
</evidence>
<dbReference type="PANTHER" id="PTHR34222">
    <property type="entry name" value="GAG_PRE-INTEGRS DOMAIN-CONTAINING PROTEIN"/>
    <property type="match status" value="1"/>
</dbReference>
<feature type="compositionally biased region" description="Polar residues" evidence="1">
    <location>
        <begin position="112"/>
        <end position="139"/>
    </location>
</feature>
<dbReference type="PANTHER" id="PTHR34222:SF33">
    <property type="entry name" value="RETROTRANSPOSON GAG DOMAIN-CONTAINING PROTEIN"/>
    <property type="match status" value="1"/>
</dbReference>
<organism evidence="2 3">
    <name type="scientific">Elaeis guineensis var. tenera</name>
    <name type="common">Oil palm</name>
    <dbReference type="NCBI Taxonomy" id="51953"/>
    <lineage>
        <taxon>Eukaryota</taxon>
        <taxon>Viridiplantae</taxon>
        <taxon>Streptophyta</taxon>
        <taxon>Embryophyta</taxon>
        <taxon>Tracheophyta</taxon>
        <taxon>Spermatophyta</taxon>
        <taxon>Magnoliopsida</taxon>
        <taxon>Liliopsida</taxon>
        <taxon>Arecaceae</taxon>
        <taxon>Arecoideae</taxon>
        <taxon>Cocoseae</taxon>
        <taxon>Elaeidinae</taxon>
        <taxon>Elaeis</taxon>
    </lineage>
</organism>
<feature type="region of interest" description="Disordered" evidence="1">
    <location>
        <begin position="102"/>
        <end position="139"/>
    </location>
</feature>
<dbReference type="AlphaFoldDB" id="A0A6I9QFF4"/>
<evidence type="ECO:0000313" key="3">
    <source>
        <dbReference type="RefSeq" id="XP_010907784.1"/>
    </source>
</evidence>
<dbReference type="Proteomes" id="UP000504607">
    <property type="component" value="Unplaced"/>
</dbReference>
<gene>
    <name evidence="3" type="primary">LOC105034354</name>
</gene>
<name>A0A6I9QFF4_ELAGV</name>
<evidence type="ECO:0000313" key="2">
    <source>
        <dbReference type="Proteomes" id="UP000504607"/>
    </source>
</evidence>
<reference evidence="3" key="1">
    <citation type="submission" date="2025-08" db="UniProtKB">
        <authorList>
            <consortium name="RefSeq"/>
        </authorList>
    </citation>
    <scope>IDENTIFICATION</scope>
</reference>
<keyword evidence="2" id="KW-1185">Reference proteome</keyword>
<accession>A0A6I9QFF4</accession>
<dbReference type="RefSeq" id="XP_010907784.1">
    <property type="nucleotide sequence ID" value="XM_010909482.3"/>
</dbReference>